<dbReference type="AlphaFoldDB" id="A0A2K3NUT7"/>
<evidence type="ECO:0000313" key="2">
    <source>
        <dbReference type="EMBL" id="PNY06808.1"/>
    </source>
</evidence>
<keyword evidence="1" id="KW-0472">Membrane</keyword>
<organism evidence="2 3">
    <name type="scientific">Trifolium pratense</name>
    <name type="common">Red clover</name>
    <dbReference type="NCBI Taxonomy" id="57577"/>
    <lineage>
        <taxon>Eukaryota</taxon>
        <taxon>Viridiplantae</taxon>
        <taxon>Streptophyta</taxon>
        <taxon>Embryophyta</taxon>
        <taxon>Tracheophyta</taxon>
        <taxon>Spermatophyta</taxon>
        <taxon>Magnoliopsida</taxon>
        <taxon>eudicotyledons</taxon>
        <taxon>Gunneridae</taxon>
        <taxon>Pentapetalae</taxon>
        <taxon>rosids</taxon>
        <taxon>fabids</taxon>
        <taxon>Fabales</taxon>
        <taxon>Fabaceae</taxon>
        <taxon>Papilionoideae</taxon>
        <taxon>50 kb inversion clade</taxon>
        <taxon>NPAAA clade</taxon>
        <taxon>Hologalegina</taxon>
        <taxon>IRL clade</taxon>
        <taxon>Trifolieae</taxon>
        <taxon>Trifolium</taxon>
    </lineage>
</organism>
<name>A0A2K3NUT7_TRIPR</name>
<accession>A0A2K3NUT7</accession>
<sequence length="84" mass="9292">MFTAFIKKDPCDSHLSVSNIAIASASLISVCPSIVFVKSFRKPPCASRMHAPIQYWFAFNQSSNASRAQRLTSNTDGILSFQHI</sequence>
<keyword evidence="1" id="KW-1133">Transmembrane helix</keyword>
<proteinExistence type="predicted"/>
<gene>
    <name evidence="2" type="ORF">L195_g003287</name>
</gene>
<protein>
    <submittedName>
        <fullName evidence="2">Uncharacterized protein</fullName>
    </submittedName>
</protein>
<evidence type="ECO:0000256" key="1">
    <source>
        <dbReference type="SAM" id="Phobius"/>
    </source>
</evidence>
<dbReference type="Proteomes" id="UP000236291">
    <property type="component" value="Unassembled WGS sequence"/>
</dbReference>
<comment type="caution">
    <text evidence="2">The sequence shown here is derived from an EMBL/GenBank/DDBJ whole genome shotgun (WGS) entry which is preliminary data.</text>
</comment>
<keyword evidence="1" id="KW-0812">Transmembrane</keyword>
<evidence type="ECO:0000313" key="3">
    <source>
        <dbReference type="Proteomes" id="UP000236291"/>
    </source>
</evidence>
<dbReference type="EMBL" id="ASHM01001512">
    <property type="protein sequence ID" value="PNY06808.1"/>
    <property type="molecule type" value="Genomic_DNA"/>
</dbReference>
<reference evidence="2 3" key="2">
    <citation type="journal article" date="2017" name="Front. Plant Sci.">
        <title>Gene Classification and Mining of Molecular Markers Useful in Red Clover (Trifolium pratense) Breeding.</title>
        <authorList>
            <person name="Istvanek J."/>
            <person name="Dluhosova J."/>
            <person name="Dluhos P."/>
            <person name="Patkova L."/>
            <person name="Nedelnik J."/>
            <person name="Repkova J."/>
        </authorList>
    </citation>
    <scope>NUCLEOTIDE SEQUENCE [LARGE SCALE GENOMIC DNA]</scope>
    <source>
        <strain evidence="3">cv. Tatra</strain>
        <tissue evidence="2">Young leaves</tissue>
    </source>
</reference>
<feature type="transmembrane region" description="Helical" evidence="1">
    <location>
        <begin position="20"/>
        <end position="40"/>
    </location>
</feature>
<reference evidence="2 3" key="1">
    <citation type="journal article" date="2014" name="Am. J. Bot.">
        <title>Genome assembly and annotation for red clover (Trifolium pratense; Fabaceae).</title>
        <authorList>
            <person name="Istvanek J."/>
            <person name="Jaros M."/>
            <person name="Krenek A."/>
            <person name="Repkova J."/>
        </authorList>
    </citation>
    <scope>NUCLEOTIDE SEQUENCE [LARGE SCALE GENOMIC DNA]</scope>
    <source>
        <strain evidence="3">cv. Tatra</strain>
        <tissue evidence="2">Young leaves</tissue>
    </source>
</reference>